<protein>
    <submittedName>
        <fullName evidence="1">Uncharacterized protein</fullName>
    </submittedName>
</protein>
<sequence length="149" mass="16722">MKAVPAILVSSAIVVLFACSKDKFETKPRLEIKDYNTRDISSGGELVIRLNYFDKEGDLGQAAFTAIRVRTNALSLPPTQEKADTFRYPLPEFPDKDNGEITFRMPYDFLRESISPLINDSMIFRFAVVDRAGNASDTLDSEPIIVRAQ</sequence>
<dbReference type="EMBL" id="JAKLTR010000016">
    <property type="protein sequence ID" value="MCG2616922.1"/>
    <property type="molecule type" value="Genomic_DNA"/>
</dbReference>
<dbReference type="PROSITE" id="PS51257">
    <property type="entry name" value="PROKAR_LIPOPROTEIN"/>
    <property type="match status" value="1"/>
</dbReference>
<comment type="caution">
    <text evidence="1">The sequence shown here is derived from an EMBL/GenBank/DDBJ whole genome shotgun (WGS) entry which is preliminary data.</text>
</comment>
<name>A0ABS9KXF6_9BACT</name>
<dbReference type="RefSeq" id="WP_237875459.1">
    <property type="nucleotide sequence ID" value="NZ_JAKLTR010000016.1"/>
</dbReference>
<gene>
    <name evidence="1" type="ORF">LZZ85_21675</name>
</gene>
<organism evidence="1 2">
    <name type="scientific">Terrimonas ginsenosidimutans</name>
    <dbReference type="NCBI Taxonomy" id="2908004"/>
    <lineage>
        <taxon>Bacteria</taxon>
        <taxon>Pseudomonadati</taxon>
        <taxon>Bacteroidota</taxon>
        <taxon>Chitinophagia</taxon>
        <taxon>Chitinophagales</taxon>
        <taxon>Chitinophagaceae</taxon>
        <taxon>Terrimonas</taxon>
    </lineage>
</organism>
<accession>A0ABS9KXF6</accession>
<evidence type="ECO:0000313" key="1">
    <source>
        <dbReference type="EMBL" id="MCG2616922.1"/>
    </source>
</evidence>
<proteinExistence type="predicted"/>
<keyword evidence="2" id="KW-1185">Reference proteome</keyword>
<dbReference type="Proteomes" id="UP001165367">
    <property type="component" value="Unassembled WGS sequence"/>
</dbReference>
<reference evidence="1" key="1">
    <citation type="submission" date="2022-01" db="EMBL/GenBank/DDBJ databases">
        <authorList>
            <person name="Jo J.-H."/>
            <person name="Im W.-T."/>
        </authorList>
    </citation>
    <scope>NUCLEOTIDE SEQUENCE</scope>
    <source>
        <strain evidence="1">NA20</strain>
    </source>
</reference>
<evidence type="ECO:0000313" key="2">
    <source>
        <dbReference type="Proteomes" id="UP001165367"/>
    </source>
</evidence>